<dbReference type="InterPro" id="IPR036388">
    <property type="entry name" value="WH-like_DNA-bd_sf"/>
</dbReference>
<feature type="region of interest" description="Disordered" evidence="1">
    <location>
        <begin position="107"/>
        <end position="162"/>
    </location>
</feature>
<sequence length="260" mass="29868">MSEARAFRGVWIPAELWLSRELSLQEKVMLVEIGSLSVDPDRGCYKSNKAFAEFFGITKGRVSQIIAALSDKGYIRISYRRDGNRIVERNIFLSGSVGEPRYLENKPGCLENSPTPSENIKGGYLENAEESNTYKSNTVRVIQEGENSPSPEPRAEKPKSKIPPCPYQALVDLYHEVLPQLPKILELNSERRGLLKARWTEHPDLNWWREYFEWVGQSKFLTGQTDPRPGKPPFFANLEWITRPRNFVNIIEGKYHREAV</sequence>
<dbReference type="AlphaFoldDB" id="A0AB35HZL8"/>
<evidence type="ECO:0000313" key="2">
    <source>
        <dbReference type="EMBL" id="MCX2802236.1"/>
    </source>
</evidence>
<comment type="caution">
    <text evidence="2">The sequence shown here is derived from an EMBL/GenBank/DDBJ whole genome shotgun (WGS) entry which is preliminary data.</text>
</comment>
<dbReference type="Proteomes" id="UP001209730">
    <property type="component" value="Unassembled WGS sequence"/>
</dbReference>
<gene>
    <name evidence="2" type="ORF">OQJ68_10610</name>
</gene>
<dbReference type="RefSeq" id="WP_266066202.1">
    <property type="nucleotide sequence ID" value="NZ_JAPHQA010000015.1"/>
</dbReference>
<dbReference type="EMBL" id="JAPHQB010000015">
    <property type="protein sequence ID" value="MCX2802236.1"/>
    <property type="molecule type" value="Genomic_DNA"/>
</dbReference>
<protein>
    <submittedName>
        <fullName evidence="2">Helix-turn-helix domain-containing protein</fullName>
    </submittedName>
</protein>
<organism evidence="2 3">
    <name type="scientific">Microbulbifer thermotolerans</name>
    <dbReference type="NCBI Taxonomy" id="252514"/>
    <lineage>
        <taxon>Bacteria</taxon>
        <taxon>Pseudomonadati</taxon>
        <taxon>Pseudomonadota</taxon>
        <taxon>Gammaproteobacteria</taxon>
        <taxon>Cellvibrionales</taxon>
        <taxon>Microbulbiferaceae</taxon>
        <taxon>Microbulbifer</taxon>
    </lineage>
</organism>
<dbReference type="Gene3D" id="1.10.10.10">
    <property type="entry name" value="Winged helix-like DNA-binding domain superfamily/Winged helix DNA-binding domain"/>
    <property type="match status" value="1"/>
</dbReference>
<reference evidence="2" key="1">
    <citation type="submission" date="2022-11" db="EMBL/GenBank/DDBJ databases">
        <title>Chitin-degrading and fungicidal potential of chitinolytic bacterial strains from marine environment of the Pacific Ocean regions.</title>
        <authorList>
            <person name="Pentekhina I."/>
            <person name="Nedashkovskaya O."/>
            <person name="Seitkalieva A."/>
            <person name="Podvolotskaya A."/>
            <person name="Tekutyeva L."/>
            <person name="Balabanova L."/>
        </authorList>
    </citation>
    <scope>NUCLEOTIDE SEQUENCE</scope>
    <source>
        <strain evidence="2">KMM 6838</strain>
    </source>
</reference>
<dbReference type="Pfam" id="PF13730">
    <property type="entry name" value="HTH_36"/>
    <property type="match status" value="1"/>
</dbReference>
<evidence type="ECO:0000256" key="1">
    <source>
        <dbReference type="SAM" id="MobiDB-lite"/>
    </source>
</evidence>
<evidence type="ECO:0000313" key="3">
    <source>
        <dbReference type="Proteomes" id="UP001209730"/>
    </source>
</evidence>
<feature type="compositionally biased region" description="Polar residues" evidence="1">
    <location>
        <begin position="130"/>
        <end position="149"/>
    </location>
</feature>
<accession>A0AB35HZL8</accession>
<proteinExistence type="predicted"/>
<name>A0AB35HZL8_MICTH</name>